<dbReference type="OrthoDB" id="8455757at2"/>
<keyword evidence="2" id="KW-1185">Reference proteome</keyword>
<dbReference type="KEGG" id="ssua:FPZ54_13935"/>
<proteinExistence type="predicted"/>
<dbReference type="EMBL" id="CP042239">
    <property type="protein sequence ID" value="QDX26994.1"/>
    <property type="molecule type" value="Genomic_DNA"/>
</dbReference>
<dbReference type="RefSeq" id="WP_145848145.1">
    <property type="nucleotide sequence ID" value="NZ_CP042239.1"/>
</dbReference>
<organism evidence="1 2">
    <name type="scientific">Sphingomonas suaedae</name>
    <dbReference type="NCBI Taxonomy" id="2599297"/>
    <lineage>
        <taxon>Bacteria</taxon>
        <taxon>Pseudomonadati</taxon>
        <taxon>Pseudomonadota</taxon>
        <taxon>Alphaproteobacteria</taxon>
        <taxon>Sphingomonadales</taxon>
        <taxon>Sphingomonadaceae</taxon>
        <taxon>Sphingomonas</taxon>
    </lineage>
</organism>
<sequence length="135" mass="14663">MANRYERAELLAAIWKLGAQDERMPTSHGILDRALSDELDNLPSALTEGLTFSVTGVGLRCLELPDILLAAQEAMLTSEPNPTYLSTIVTLDNEEARQTVLSYNLSTAEAAEIGGRLRDAVLRAHEPAEEVLAEA</sequence>
<dbReference type="Proteomes" id="UP000318055">
    <property type="component" value="Chromosome"/>
</dbReference>
<protein>
    <submittedName>
        <fullName evidence="1">Uncharacterized protein</fullName>
    </submittedName>
</protein>
<evidence type="ECO:0000313" key="1">
    <source>
        <dbReference type="EMBL" id="QDX26994.1"/>
    </source>
</evidence>
<dbReference type="AlphaFoldDB" id="A0A518RHT1"/>
<name>A0A518RHT1_9SPHN</name>
<evidence type="ECO:0000313" key="2">
    <source>
        <dbReference type="Proteomes" id="UP000318055"/>
    </source>
</evidence>
<gene>
    <name evidence="1" type="ORF">FPZ54_13935</name>
</gene>
<reference evidence="1 2" key="1">
    <citation type="submission" date="2019-07" db="EMBL/GenBank/DDBJ databases">
        <title>Sphingomonas alkalisoli sp. nov., isolated from rhizosphere soil of Suaedae salsa.</title>
        <authorList>
            <person name="Zhang H."/>
            <person name="Xu L."/>
            <person name="Zhang J.-X."/>
            <person name="Sun J.-Q."/>
        </authorList>
    </citation>
    <scope>NUCLEOTIDE SEQUENCE [LARGE SCALE GENOMIC DNA]</scope>
    <source>
        <strain evidence="1 2">XS-10</strain>
    </source>
</reference>
<accession>A0A518RHT1</accession>